<dbReference type="EMBL" id="SMKX01000206">
    <property type="protein sequence ID" value="TDD45364.1"/>
    <property type="molecule type" value="Genomic_DNA"/>
</dbReference>
<dbReference type="Pfam" id="PF03477">
    <property type="entry name" value="ATP-cone"/>
    <property type="match status" value="1"/>
</dbReference>
<dbReference type="InterPro" id="IPR013509">
    <property type="entry name" value="RNR_lsu_N"/>
</dbReference>
<dbReference type="SUPFAM" id="SSF51998">
    <property type="entry name" value="PFL-like glycyl radical enzymes"/>
    <property type="match status" value="1"/>
</dbReference>
<dbReference type="GO" id="GO:0004748">
    <property type="term" value="F:ribonucleoside-diphosphate reductase activity, thioredoxin disulfide as acceptor"/>
    <property type="evidence" value="ECO:0007669"/>
    <property type="project" value="UniProtKB-EC"/>
</dbReference>
<keyword evidence="4 9" id="KW-0067">ATP-binding</keyword>
<dbReference type="Pfam" id="PF02867">
    <property type="entry name" value="Ribonuc_red_lgC"/>
    <property type="match status" value="1"/>
</dbReference>
<dbReference type="Pfam" id="PF00317">
    <property type="entry name" value="Ribonuc_red_lgN"/>
    <property type="match status" value="1"/>
</dbReference>
<keyword evidence="13" id="KW-1185">Reference proteome</keyword>
<dbReference type="PRINTS" id="PR01183">
    <property type="entry name" value="RIBORDTASEM1"/>
</dbReference>
<dbReference type="GO" id="GO:0009263">
    <property type="term" value="P:deoxyribonucleotide biosynthetic process"/>
    <property type="evidence" value="ECO:0007669"/>
    <property type="project" value="UniProtKB-KW"/>
</dbReference>
<keyword evidence="5 10" id="KW-0560">Oxidoreductase</keyword>
<evidence type="ECO:0000256" key="9">
    <source>
        <dbReference type="PROSITE-ProRule" id="PRU00492"/>
    </source>
</evidence>
<dbReference type="InterPro" id="IPR008926">
    <property type="entry name" value="RNR_R1-su_N"/>
</dbReference>
<dbReference type="PANTHER" id="PTHR11573">
    <property type="entry name" value="RIBONUCLEOSIDE-DIPHOSPHATE REDUCTASE LARGE CHAIN"/>
    <property type="match status" value="1"/>
</dbReference>
<reference evidence="12 13" key="1">
    <citation type="submission" date="2019-03" db="EMBL/GenBank/DDBJ databases">
        <title>Draft genome sequences of novel Actinobacteria.</title>
        <authorList>
            <person name="Sahin N."/>
            <person name="Ay H."/>
            <person name="Saygin H."/>
        </authorList>
    </citation>
    <scope>NUCLEOTIDE SEQUENCE [LARGE SCALE GENOMIC DNA]</scope>
    <source>
        <strain evidence="12 13">JCM 13523</strain>
    </source>
</reference>
<comment type="caution">
    <text evidence="12">The sequence shown here is derived from an EMBL/GenBank/DDBJ whole genome shotgun (WGS) entry which is preliminary data.</text>
</comment>
<dbReference type="InterPro" id="IPR000788">
    <property type="entry name" value="RNR_lg_C"/>
</dbReference>
<comment type="catalytic activity">
    <reaction evidence="8 10">
        <text>a 2'-deoxyribonucleoside 5'-diphosphate + [thioredoxin]-disulfide + H2O = a ribonucleoside 5'-diphosphate + [thioredoxin]-dithiol</text>
        <dbReference type="Rhea" id="RHEA:23252"/>
        <dbReference type="Rhea" id="RHEA-COMP:10698"/>
        <dbReference type="Rhea" id="RHEA-COMP:10700"/>
        <dbReference type="ChEBI" id="CHEBI:15377"/>
        <dbReference type="ChEBI" id="CHEBI:29950"/>
        <dbReference type="ChEBI" id="CHEBI:50058"/>
        <dbReference type="ChEBI" id="CHEBI:57930"/>
        <dbReference type="ChEBI" id="CHEBI:73316"/>
        <dbReference type="EC" id="1.17.4.1"/>
    </reaction>
</comment>
<proteinExistence type="inferred from homology"/>
<protein>
    <recommendedName>
        <fullName evidence="10">Ribonucleoside-diphosphate reductase</fullName>
        <ecNumber evidence="10">1.17.4.1</ecNumber>
    </recommendedName>
</protein>
<dbReference type="GO" id="GO:0005971">
    <property type="term" value="C:ribonucleoside-diphosphate reductase complex"/>
    <property type="evidence" value="ECO:0007669"/>
    <property type="project" value="TreeGrafter"/>
</dbReference>
<evidence type="ECO:0000313" key="12">
    <source>
        <dbReference type="EMBL" id="TDD45364.1"/>
    </source>
</evidence>
<evidence type="ECO:0000259" key="11">
    <source>
        <dbReference type="PROSITE" id="PS51161"/>
    </source>
</evidence>
<dbReference type="AlphaFoldDB" id="A0A4R4YMC5"/>
<dbReference type="PROSITE" id="PS51161">
    <property type="entry name" value="ATP_CONE"/>
    <property type="match status" value="2"/>
</dbReference>
<keyword evidence="6 10" id="KW-0215">Deoxyribonucleotide synthesis</keyword>
<dbReference type="PROSITE" id="PS00089">
    <property type="entry name" value="RIBORED_LARGE"/>
    <property type="match status" value="1"/>
</dbReference>
<dbReference type="UniPathway" id="UPA00326"/>
<evidence type="ECO:0000256" key="5">
    <source>
        <dbReference type="ARBA" id="ARBA00023002"/>
    </source>
</evidence>
<evidence type="ECO:0000256" key="6">
    <source>
        <dbReference type="ARBA" id="ARBA00023116"/>
    </source>
</evidence>
<dbReference type="InterPro" id="IPR013346">
    <property type="entry name" value="NrdE_NrdA_C"/>
</dbReference>
<name>A0A4R4YMC5_9ACTN</name>
<dbReference type="PANTHER" id="PTHR11573:SF6">
    <property type="entry name" value="RIBONUCLEOSIDE-DIPHOSPHATE REDUCTASE LARGE SUBUNIT"/>
    <property type="match status" value="1"/>
</dbReference>
<dbReference type="CDD" id="cd01679">
    <property type="entry name" value="RNR_I"/>
    <property type="match status" value="1"/>
</dbReference>
<evidence type="ECO:0000256" key="10">
    <source>
        <dbReference type="RuleBase" id="RU003410"/>
    </source>
</evidence>
<evidence type="ECO:0000256" key="2">
    <source>
        <dbReference type="ARBA" id="ARBA00022533"/>
    </source>
</evidence>
<evidence type="ECO:0000256" key="4">
    <source>
        <dbReference type="ARBA" id="ARBA00022840"/>
    </source>
</evidence>
<evidence type="ECO:0000256" key="7">
    <source>
        <dbReference type="ARBA" id="ARBA00024942"/>
    </source>
</evidence>
<feature type="domain" description="ATP-cone" evidence="11">
    <location>
        <begin position="20"/>
        <end position="120"/>
    </location>
</feature>
<gene>
    <name evidence="12" type="ORF">E1263_38855</name>
</gene>
<sequence>MTIASTSRSAADEAGHGAQLTVVRRDGSNTPFDATKISVAVTKAFLAVEGNDAGATHRVRDLVTDLTGRVVEALTRRGDAHRSLQVEDIQDQVELALMRAGEHQVARAYVLYREERTKARTPSDAAELVETKPVVSVRQADGTRAPLDVERLRVIVAEAAAGLDSVDPEQILNETIGSCYDGIAQHEVELALVMAARSYVETEPQYSYAASRLLLDQIRREALGRVHGEPRQASQADMATAYPEYFPRYISTGIEAGLLDPELATFDLDRLSAAIKPERDLDFAFLGLQTLYDRYLLHIDKTRFELPQAFFLRVAMGMALREEDREGRAIQFYELLSSFRFMSSTPTLFNSGTTRPQLSSCFLTTVADDLSGIFNGIRNNAMLAKYSGGLGNDWTPVRGIGAKIRGTNGESQGVVPFLKIANDTAVAVNQGGKRKGAVCAYLETWHMDIEEFLDLRKNTGDERRRTHDMNTANWVPDLFLQRVEADGQWTLFSPDEVPDLHDLFGPAFQEAYEKYEAAADRGEIRVFRRVRALDLWRRMLTVLFETGHPWITFKDPCNLRSPQQHSGVVHSSNLCTEITLNTTVDETAVCNLGSVNLIAHLTETGLDADLLRDTVKTAVRMLDNVIDVNFYTTPESERANQRHRPVGLGLMGFADALFSLRIPYSSEAAIAFADSSMEAISYHAIEASSDLAAERGSYSTYEGSLWSKGILPIDSLEILREARKGDVILDDAKSLDWDTLRAKVLRDGMRNSNVMAIAPTATISNICGVSQSIEPAYSNLFVKSNMSGEFTVANPYLVNDLKARGLWDQVMVSDLKYHDGILTNIDRVPADLRELYATAFEIDPLWLIKSASRRQKWIDQAQSLNLYMASPSGKALDELYRNAWRYGLKTTYYLRSQSKTHVEKSTLQGTDGKLNAVSATIAAAVPAAVPAVVPVTAPSVIDDTPLGEPTGAICSLEDPDCEACQ</sequence>
<dbReference type="EC" id="1.17.4.1" evidence="10"/>
<evidence type="ECO:0000256" key="3">
    <source>
        <dbReference type="ARBA" id="ARBA00022741"/>
    </source>
</evidence>
<dbReference type="InterPro" id="IPR039718">
    <property type="entry name" value="Rrm1"/>
</dbReference>
<dbReference type="Gene3D" id="3.20.70.20">
    <property type="match status" value="1"/>
</dbReference>
<accession>A0A4R4YMC5</accession>
<evidence type="ECO:0000256" key="8">
    <source>
        <dbReference type="ARBA" id="ARBA00047754"/>
    </source>
</evidence>
<dbReference type="NCBIfam" id="NF005544">
    <property type="entry name" value="PRK07207.1"/>
    <property type="match status" value="1"/>
</dbReference>
<dbReference type="RefSeq" id="WP_132176846.1">
    <property type="nucleotide sequence ID" value="NZ_SMKX01000206.1"/>
</dbReference>
<dbReference type="NCBIfam" id="TIGR02506">
    <property type="entry name" value="NrdE_NrdA"/>
    <property type="match status" value="1"/>
</dbReference>
<comment type="function">
    <text evidence="7 10">Provides the precursors necessary for DNA synthesis. Catalyzes the biosynthesis of deoxyribonucleotides from the corresponding ribonucleotides.</text>
</comment>
<dbReference type="OrthoDB" id="9762933at2"/>
<keyword evidence="3 9" id="KW-0547">Nucleotide-binding</keyword>
<evidence type="ECO:0000256" key="1">
    <source>
        <dbReference type="ARBA" id="ARBA00010406"/>
    </source>
</evidence>
<dbReference type="GO" id="GO:0005524">
    <property type="term" value="F:ATP binding"/>
    <property type="evidence" value="ECO:0007669"/>
    <property type="project" value="UniProtKB-UniRule"/>
</dbReference>
<dbReference type="SUPFAM" id="SSF48168">
    <property type="entry name" value="R1 subunit of ribonucleotide reductase, N-terminal domain"/>
    <property type="match status" value="1"/>
</dbReference>
<keyword evidence="2" id="KW-0021">Allosteric enzyme</keyword>
<organism evidence="12 13">
    <name type="scientific">Kribbella antibiotica</name>
    <dbReference type="NCBI Taxonomy" id="190195"/>
    <lineage>
        <taxon>Bacteria</taxon>
        <taxon>Bacillati</taxon>
        <taxon>Actinomycetota</taxon>
        <taxon>Actinomycetes</taxon>
        <taxon>Propionibacteriales</taxon>
        <taxon>Kribbellaceae</taxon>
        <taxon>Kribbella</taxon>
    </lineage>
</organism>
<feature type="domain" description="ATP-cone" evidence="11">
    <location>
        <begin position="135"/>
        <end position="224"/>
    </location>
</feature>
<comment type="similarity">
    <text evidence="1 10">Belongs to the ribonucleoside diphosphate reductase large chain family.</text>
</comment>
<dbReference type="Proteomes" id="UP000295124">
    <property type="component" value="Unassembled WGS sequence"/>
</dbReference>
<dbReference type="FunFam" id="3.20.70.20:FF:000009">
    <property type="entry name" value="Ribonucleoside-diphosphate reductase"/>
    <property type="match status" value="1"/>
</dbReference>
<evidence type="ECO:0000313" key="13">
    <source>
        <dbReference type="Proteomes" id="UP000295124"/>
    </source>
</evidence>
<dbReference type="InterPro" id="IPR005144">
    <property type="entry name" value="ATP-cone_dom"/>
</dbReference>